<sequence>MDVCLLSRQKRRVYVEDVEDEDDPALLKFLPSPNGEILVDAEGFVNGVWTSGVEPVLPQTVVDTEGDKLSGGLDAMNDCSPHVDVAADGDISDRGPSMKRSRRQRRVDVVMEKVRTCVEVPAVLRSLRQWANRGRWEEVNDELVEALRRMSMNDAENVLRELKEPRNVVGRIMRNSVMVPMTVKLSPDASSDLDALLDSGATGCYVHEDFARAHNIALKPLPYPIAIYNADGTRNASHSIRHQCTLRVTIEDHTEDITFSVANIGSSPVILGYSWLKRRNPLVNWRTGKLCFNFFPPVLSSTVDGPDLECEVVRGVCEDGGDAGDAGDFAEWCGVPLEEDVEELRAAVDLELNEDDEAVVYVDLRRLLEMREDMSALSQESQSAIKIANDSMKRQYDKNRRVAPTFSPGDKVLIDASNISSPLPTKKLDRFQRIGPFTIVEKISPSTYRINLPKEFSKLHDVFNVQKIFPFIESSYPSQIVSNNAIISSSSRRFSNNLPSSTNLPTLQAVFDHRFLRSGNNFLVTLDGESAESATWRSKSSFSDPHNILDNYLSSLQSVSL</sequence>
<comment type="caution">
    <text evidence="2">The sequence shown here is derived from an EMBL/GenBank/DDBJ whole genome shotgun (WGS) entry which is preliminary data.</text>
</comment>
<dbReference type="GO" id="GO:0007165">
    <property type="term" value="P:signal transduction"/>
    <property type="evidence" value="ECO:0007669"/>
    <property type="project" value="InterPro"/>
</dbReference>
<evidence type="ECO:0000313" key="2">
    <source>
        <dbReference type="EMBL" id="PPQ81116.1"/>
    </source>
</evidence>
<accession>A0A409WRK8</accession>
<dbReference type="Pfam" id="PF13975">
    <property type="entry name" value="gag-asp_proteas"/>
    <property type="match status" value="1"/>
</dbReference>
<dbReference type="Pfam" id="PF24626">
    <property type="entry name" value="SH3_Tf2-1"/>
    <property type="match status" value="1"/>
</dbReference>
<protein>
    <recommendedName>
        <fullName evidence="1">Death domain-containing protein</fullName>
    </recommendedName>
</protein>
<gene>
    <name evidence="2" type="ORF">CVT24_008823</name>
</gene>
<reference evidence="2 3" key="1">
    <citation type="journal article" date="2018" name="Evol. Lett.">
        <title>Horizontal gene cluster transfer increased hallucinogenic mushroom diversity.</title>
        <authorList>
            <person name="Reynolds H.T."/>
            <person name="Vijayakumar V."/>
            <person name="Gluck-Thaler E."/>
            <person name="Korotkin H.B."/>
            <person name="Matheny P.B."/>
            <person name="Slot J.C."/>
        </authorList>
    </citation>
    <scope>NUCLEOTIDE SEQUENCE [LARGE SCALE GENOMIC DNA]</scope>
    <source>
        <strain evidence="2 3">2629</strain>
    </source>
</reference>
<dbReference type="Proteomes" id="UP000284842">
    <property type="component" value="Unassembled WGS sequence"/>
</dbReference>
<evidence type="ECO:0000259" key="1">
    <source>
        <dbReference type="PROSITE" id="PS50017"/>
    </source>
</evidence>
<organism evidence="2 3">
    <name type="scientific">Panaeolus cyanescens</name>
    <dbReference type="NCBI Taxonomy" id="181874"/>
    <lineage>
        <taxon>Eukaryota</taxon>
        <taxon>Fungi</taxon>
        <taxon>Dikarya</taxon>
        <taxon>Basidiomycota</taxon>
        <taxon>Agaricomycotina</taxon>
        <taxon>Agaricomycetes</taxon>
        <taxon>Agaricomycetidae</taxon>
        <taxon>Agaricales</taxon>
        <taxon>Agaricineae</taxon>
        <taxon>Galeropsidaceae</taxon>
        <taxon>Panaeolus</taxon>
    </lineage>
</organism>
<feature type="domain" description="Death" evidence="1">
    <location>
        <begin position="127"/>
        <end position="163"/>
    </location>
</feature>
<dbReference type="PROSITE" id="PS50017">
    <property type="entry name" value="DEATH_DOMAIN"/>
    <property type="match status" value="1"/>
</dbReference>
<dbReference type="InterPro" id="IPR056924">
    <property type="entry name" value="SH3_Tf2-1"/>
</dbReference>
<name>A0A409WRK8_9AGAR</name>
<dbReference type="EMBL" id="NHTK01005310">
    <property type="protein sequence ID" value="PPQ81116.1"/>
    <property type="molecule type" value="Genomic_DNA"/>
</dbReference>
<dbReference type="OrthoDB" id="3267566at2759"/>
<dbReference type="InterPro" id="IPR000488">
    <property type="entry name" value="Death_dom"/>
</dbReference>
<dbReference type="STRING" id="181874.A0A409WRK8"/>
<dbReference type="Gene3D" id="2.40.70.10">
    <property type="entry name" value="Acid Proteases"/>
    <property type="match status" value="1"/>
</dbReference>
<dbReference type="InterPro" id="IPR021109">
    <property type="entry name" value="Peptidase_aspartic_dom_sf"/>
</dbReference>
<dbReference type="InParanoid" id="A0A409WRK8"/>
<dbReference type="AlphaFoldDB" id="A0A409WRK8"/>
<evidence type="ECO:0000313" key="3">
    <source>
        <dbReference type="Proteomes" id="UP000284842"/>
    </source>
</evidence>
<proteinExistence type="predicted"/>
<dbReference type="CDD" id="cd00303">
    <property type="entry name" value="retropepsin_like"/>
    <property type="match status" value="1"/>
</dbReference>
<keyword evidence="3" id="KW-1185">Reference proteome</keyword>
<dbReference type="SUPFAM" id="SSF50630">
    <property type="entry name" value="Acid proteases"/>
    <property type="match status" value="1"/>
</dbReference>